<keyword evidence="1 6" id="KW-0597">Phosphoprotein</keyword>
<dbReference type="EMBL" id="CP013002">
    <property type="protein sequence ID" value="ALL14120.1"/>
    <property type="molecule type" value="Genomic_DNA"/>
</dbReference>
<sequence>MEILVVEDDESIRNLIVSQLQDAGFEVVTAADGLEGLAAIRERRPDAVLLDINMPSMDGFTMLERMKNDPATSNLPVLMLSAQSSPEDIRRAVQLGADDYIGKPFESRQLLRRVDRMIRKITQA</sequence>
<evidence type="ECO:0000256" key="2">
    <source>
        <dbReference type="ARBA" id="ARBA00023012"/>
    </source>
</evidence>
<keyword evidence="9" id="KW-1185">Reference proteome</keyword>
<proteinExistence type="predicted"/>
<keyword evidence="4" id="KW-0238">DNA-binding</keyword>
<dbReference type="AlphaFoldDB" id="A0A0P0P0Z5"/>
<dbReference type="InterPro" id="IPR001789">
    <property type="entry name" value="Sig_transdc_resp-reg_receiver"/>
</dbReference>
<evidence type="ECO:0000256" key="5">
    <source>
        <dbReference type="ARBA" id="ARBA00023163"/>
    </source>
</evidence>
<dbReference type="GO" id="GO:0003677">
    <property type="term" value="F:DNA binding"/>
    <property type="evidence" value="ECO:0007669"/>
    <property type="project" value="UniProtKB-KW"/>
</dbReference>
<dbReference type="KEGG" id="chq:AQ619_12660"/>
<dbReference type="STRING" id="69395.AQ619_12660"/>
<dbReference type="Pfam" id="PF00072">
    <property type="entry name" value="Response_reg"/>
    <property type="match status" value="1"/>
</dbReference>
<name>A0A0P0P0Z5_9CAUL</name>
<dbReference type="InterPro" id="IPR050595">
    <property type="entry name" value="Bact_response_regulator"/>
</dbReference>
<dbReference type="SUPFAM" id="SSF52172">
    <property type="entry name" value="CheY-like"/>
    <property type="match status" value="1"/>
</dbReference>
<keyword evidence="5" id="KW-0804">Transcription</keyword>
<evidence type="ECO:0000256" key="6">
    <source>
        <dbReference type="PROSITE-ProRule" id="PRU00169"/>
    </source>
</evidence>
<feature type="domain" description="Response regulatory" evidence="7">
    <location>
        <begin position="2"/>
        <end position="118"/>
    </location>
</feature>
<evidence type="ECO:0000259" key="7">
    <source>
        <dbReference type="PROSITE" id="PS50110"/>
    </source>
</evidence>
<feature type="modified residue" description="4-aspartylphosphate" evidence="6">
    <location>
        <position position="51"/>
    </location>
</feature>
<dbReference type="PROSITE" id="PS50110">
    <property type="entry name" value="RESPONSE_REGULATORY"/>
    <property type="match status" value="1"/>
</dbReference>
<evidence type="ECO:0000313" key="9">
    <source>
        <dbReference type="Proteomes" id="UP000056905"/>
    </source>
</evidence>
<dbReference type="PANTHER" id="PTHR44591">
    <property type="entry name" value="STRESS RESPONSE REGULATOR PROTEIN 1"/>
    <property type="match status" value="1"/>
</dbReference>
<keyword evidence="3" id="KW-0805">Transcription regulation</keyword>
<dbReference type="GO" id="GO:0000160">
    <property type="term" value="P:phosphorelay signal transduction system"/>
    <property type="evidence" value="ECO:0007669"/>
    <property type="project" value="UniProtKB-KW"/>
</dbReference>
<reference evidence="8 9" key="1">
    <citation type="submission" date="2015-10" db="EMBL/GenBank/DDBJ databases">
        <title>Conservation of the essential genome among Caulobacter and Brevundimonas species.</title>
        <authorList>
            <person name="Scott D."/>
            <person name="Ely B."/>
        </authorList>
    </citation>
    <scope>NUCLEOTIDE SEQUENCE [LARGE SCALE GENOMIC DNA]</scope>
    <source>
        <strain evidence="8 9">CB4</strain>
    </source>
</reference>
<protein>
    <submittedName>
        <fullName evidence="8">Two-component system response regulator</fullName>
    </submittedName>
</protein>
<accession>A0A0P0P0Z5</accession>
<organism evidence="8 9">
    <name type="scientific">Caulobacter henricii</name>
    <dbReference type="NCBI Taxonomy" id="69395"/>
    <lineage>
        <taxon>Bacteria</taxon>
        <taxon>Pseudomonadati</taxon>
        <taxon>Pseudomonadota</taxon>
        <taxon>Alphaproteobacteria</taxon>
        <taxon>Caulobacterales</taxon>
        <taxon>Caulobacteraceae</taxon>
        <taxon>Caulobacter</taxon>
    </lineage>
</organism>
<keyword evidence="2" id="KW-0902">Two-component regulatory system</keyword>
<dbReference type="FunFam" id="3.40.50.2300:FF:000001">
    <property type="entry name" value="DNA-binding response regulator PhoB"/>
    <property type="match status" value="1"/>
</dbReference>
<evidence type="ECO:0000313" key="8">
    <source>
        <dbReference type="EMBL" id="ALL14120.1"/>
    </source>
</evidence>
<dbReference type="OrthoDB" id="9801602at2"/>
<dbReference type="Gene3D" id="3.40.50.2300">
    <property type="match status" value="1"/>
</dbReference>
<gene>
    <name evidence="8" type="ORF">AQ619_12660</name>
</gene>
<evidence type="ECO:0000256" key="1">
    <source>
        <dbReference type="ARBA" id="ARBA00022553"/>
    </source>
</evidence>
<dbReference type="InterPro" id="IPR011006">
    <property type="entry name" value="CheY-like_superfamily"/>
</dbReference>
<dbReference type="Proteomes" id="UP000056905">
    <property type="component" value="Chromosome"/>
</dbReference>
<dbReference type="PANTHER" id="PTHR44591:SF3">
    <property type="entry name" value="RESPONSE REGULATORY DOMAIN-CONTAINING PROTEIN"/>
    <property type="match status" value="1"/>
</dbReference>
<dbReference type="RefSeq" id="WP_062148125.1">
    <property type="nucleotide sequence ID" value="NZ_CP013002.1"/>
</dbReference>
<evidence type="ECO:0000256" key="4">
    <source>
        <dbReference type="ARBA" id="ARBA00023125"/>
    </source>
</evidence>
<evidence type="ECO:0000256" key="3">
    <source>
        <dbReference type="ARBA" id="ARBA00023015"/>
    </source>
</evidence>
<dbReference type="SMART" id="SM00448">
    <property type="entry name" value="REC"/>
    <property type="match status" value="1"/>
</dbReference>
<dbReference type="CDD" id="cd17574">
    <property type="entry name" value="REC_OmpR"/>
    <property type="match status" value="1"/>
</dbReference>